<sequence>MLKNFRLTPVCFLFGLFITLSSCRKHHPDISPGEGATDAPPTTNNGQPRITRYEYFPNLYTLFNYNAAGQITSISDINADTRRDCTVTYLPNGRVDRIIESYSYWKFNYNSNGLLEQADAYIDGIATAQGYYKFVYDGQKVIQALLYSTEGTSTIHPHSKLDFQYDANGDITRSDTYLWDATNAKYTFAGYQTYQNDTHPNPVYWFRDIFMVLYRVIGPHNNTKATFFYPDGSVDQENTYDYTYNNKGYPTSAARKNLTAGTNVFVTLAFLYQ</sequence>
<gene>
    <name evidence="1" type="ORF">HQ865_10805</name>
</gene>
<dbReference type="AlphaFoldDB" id="A0A7D4QF90"/>
<reference evidence="1 2" key="1">
    <citation type="submission" date="2020-05" db="EMBL/GenBank/DDBJ databases">
        <title>Mucilaginibacter mali sp. nov.</title>
        <authorList>
            <person name="Kim H.S."/>
            <person name="Lee K.C."/>
            <person name="Suh M.K."/>
            <person name="Kim J.-S."/>
            <person name="Han K.-I."/>
            <person name="Eom M.K."/>
            <person name="Shin Y.K."/>
            <person name="Lee J.-S."/>
        </authorList>
    </citation>
    <scope>NUCLEOTIDE SEQUENCE [LARGE SCALE GENOMIC DNA]</scope>
    <source>
        <strain evidence="1 2">G2-14</strain>
    </source>
</reference>
<accession>A0A7D4QF90</accession>
<evidence type="ECO:0000313" key="1">
    <source>
        <dbReference type="EMBL" id="QKJ30232.1"/>
    </source>
</evidence>
<dbReference type="RefSeq" id="WP_173414919.1">
    <property type="nucleotide sequence ID" value="NZ_CP054139.1"/>
</dbReference>
<dbReference type="PROSITE" id="PS51257">
    <property type="entry name" value="PROKAR_LIPOPROTEIN"/>
    <property type="match status" value="1"/>
</dbReference>
<dbReference type="Pfam" id="PF12930">
    <property type="entry name" value="DUF3836"/>
    <property type="match status" value="1"/>
</dbReference>
<evidence type="ECO:0000313" key="2">
    <source>
        <dbReference type="Proteomes" id="UP000505355"/>
    </source>
</evidence>
<protein>
    <submittedName>
        <fullName evidence="1">Uncharacterized protein</fullName>
    </submittedName>
</protein>
<keyword evidence="2" id="KW-1185">Reference proteome</keyword>
<dbReference type="KEGG" id="mmab:HQ865_10805"/>
<dbReference type="InterPro" id="IPR024339">
    <property type="entry name" value="DUF3836"/>
</dbReference>
<dbReference type="Proteomes" id="UP000505355">
    <property type="component" value="Chromosome"/>
</dbReference>
<organism evidence="1 2">
    <name type="scientific">Mucilaginibacter mali</name>
    <dbReference type="NCBI Taxonomy" id="2740462"/>
    <lineage>
        <taxon>Bacteria</taxon>
        <taxon>Pseudomonadati</taxon>
        <taxon>Bacteroidota</taxon>
        <taxon>Sphingobacteriia</taxon>
        <taxon>Sphingobacteriales</taxon>
        <taxon>Sphingobacteriaceae</taxon>
        <taxon>Mucilaginibacter</taxon>
    </lineage>
</organism>
<dbReference type="EMBL" id="CP054139">
    <property type="protein sequence ID" value="QKJ30232.1"/>
    <property type="molecule type" value="Genomic_DNA"/>
</dbReference>
<dbReference type="Gene3D" id="2.40.128.720">
    <property type="match status" value="1"/>
</dbReference>
<name>A0A7D4QF90_9SPHI</name>
<proteinExistence type="predicted"/>